<feature type="non-terminal residue" evidence="17">
    <location>
        <position position="1"/>
    </location>
</feature>
<dbReference type="PANTHER" id="PTHR30474">
    <property type="entry name" value="CELL CYCLE PROTEIN"/>
    <property type="match status" value="1"/>
</dbReference>
<dbReference type="GO" id="GO:0005886">
    <property type="term" value="C:plasma membrane"/>
    <property type="evidence" value="ECO:0007669"/>
    <property type="project" value="TreeGrafter"/>
</dbReference>
<keyword evidence="5" id="KW-0133">Cell shape</keyword>
<comment type="catalytic activity">
    <reaction evidence="15">
        <text>[GlcNAc-(1-&gt;4)-Mur2Ac(oyl-L-Ala-gamma-D-Glu-L-Lys-D-Ala-D-Ala)](n)-di-trans,octa-cis-undecaprenyl diphosphate + beta-D-GlcNAc-(1-&gt;4)-Mur2Ac(oyl-L-Ala-gamma-D-Glu-L-Lys-D-Ala-D-Ala)-di-trans,octa-cis-undecaprenyl diphosphate = [GlcNAc-(1-&gt;4)-Mur2Ac(oyl-L-Ala-gamma-D-Glu-L-Lys-D-Ala-D-Ala)](n+1)-di-trans,octa-cis-undecaprenyl diphosphate + di-trans,octa-cis-undecaprenyl diphosphate + H(+)</text>
        <dbReference type="Rhea" id="RHEA:23708"/>
        <dbReference type="Rhea" id="RHEA-COMP:9602"/>
        <dbReference type="Rhea" id="RHEA-COMP:9603"/>
        <dbReference type="ChEBI" id="CHEBI:15378"/>
        <dbReference type="ChEBI" id="CHEBI:58405"/>
        <dbReference type="ChEBI" id="CHEBI:60033"/>
        <dbReference type="ChEBI" id="CHEBI:78435"/>
        <dbReference type="EC" id="2.4.99.28"/>
    </reaction>
</comment>
<dbReference type="GO" id="GO:0008360">
    <property type="term" value="P:regulation of cell shape"/>
    <property type="evidence" value="ECO:0007669"/>
    <property type="project" value="UniProtKB-KW"/>
</dbReference>
<feature type="transmembrane region" description="Helical" evidence="16">
    <location>
        <begin position="71"/>
        <end position="92"/>
    </location>
</feature>
<evidence type="ECO:0000256" key="14">
    <source>
        <dbReference type="ARBA" id="ARBA00044770"/>
    </source>
</evidence>
<dbReference type="Pfam" id="PF01098">
    <property type="entry name" value="FTSW_RODA_SPOVE"/>
    <property type="match status" value="1"/>
</dbReference>
<evidence type="ECO:0000256" key="3">
    <source>
        <dbReference type="ARBA" id="ARBA00022679"/>
    </source>
</evidence>
<evidence type="ECO:0000256" key="12">
    <source>
        <dbReference type="ARBA" id="ARBA00041185"/>
    </source>
</evidence>
<gene>
    <name evidence="17" type="ORF">CEO22_515</name>
</gene>
<keyword evidence="17" id="KW-0131">Cell cycle</keyword>
<evidence type="ECO:0000256" key="1">
    <source>
        <dbReference type="ARBA" id="ARBA00004141"/>
    </source>
</evidence>
<name>A0A554JAF1_9BACT</name>
<dbReference type="GO" id="GO:0032153">
    <property type="term" value="C:cell division site"/>
    <property type="evidence" value="ECO:0007669"/>
    <property type="project" value="TreeGrafter"/>
</dbReference>
<keyword evidence="2" id="KW-0328">Glycosyltransferase</keyword>
<dbReference type="GO" id="GO:0015648">
    <property type="term" value="F:lipid-linked peptidoglycan transporter activity"/>
    <property type="evidence" value="ECO:0007669"/>
    <property type="project" value="TreeGrafter"/>
</dbReference>
<evidence type="ECO:0000256" key="11">
    <source>
        <dbReference type="ARBA" id="ARBA00038053"/>
    </source>
</evidence>
<proteinExistence type="inferred from homology"/>
<comment type="subcellular location">
    <subcellularLocation>
        <location evidence="1">Membrane</location>
        <topology evidence="1">Multi-pass membrane protein</topology>
    </subcellularLocation>
</comment>
<evidence type="ECO:0000256" key="10">
    <source>
        <dbReference type="ARBA" id="ARBA00033270"/>
    </source>
</evidence>
<dbReference type="PANTHER" id="PTHR30474:SF2">
    <property type="entry name" value="PEPTIDOGLYCAN GLYCOSYLTRANSFERASE FTSW-RELATED"/>
    <property type="match status" value="1"/>
</dbReference>
<protein>
    <recommendedName>
        <fullName evidence="12">Probable peptidoglycan glycosyltransferase FtsW</fullName>
        <ecNumber evidence="14">2.4.99.28</ecNumber>
    </recommendedName>
    <alternativeName>
        <fullName evidence="13">Cell division protein FtsW</fullName>
    </alternativeName>
    <alternativeName>
        <fullName evidence="10">Cell wall polymerase</fullName>
    </alternativeName>
    <alternativeName>
        <fullName evidence="9">Peptidoglycan polymerase</fullName>
    </alternativeName>
</protein>
<feature type="transmembrane region" description="Helical" evidence="16">
    <location>
        <begin position="104"/>
        <end position="125"/>
    </location>
</feature>
<dbReference type="AlphaFoldDB" id="A0A554JAF1"/>
<feature type="transmembrane region" description="Helical" evidence="16">
    <location>
        <begin position="39"/>
        <end position="59"/>
    </location>
</feature>
<evidence type="ECO:0000313" key="17">
    <source>
        <dbReference type="EMBL" id="TSC65338.1"/>
    </source>
</evidence>
<comment type="caution">
    <text evidence="17">The sequence shown here is derived from an EMBL/GenBank/DDBJ whole genome shotgun (WGS) entry which is preliminary data.</text>
</comment>
<evidence type="ECO:0000256" key="13">
    <source>
        <dbReference type="ARBA" id="ARBA00041418"/>
    </source>
</evidence>
<evidence type="ECO:0000256" key="7">
    <source>
        <dbReference type="ARBA" id="ARBA00022989"/>
    </source>
</evidence>
<evidence type="ECO:0000256" key="2">
    <source>
        <dbReference type="ARBA" id="ARBA00022676"/>
    </source>
</evidence>
<evidence type="ECO:0000256" key="15">
    <source>
        <dbReference type="ARBA" id="ARBA00049902"/>
    </source>
</evidence>
<organism evidence="17 18">
    <name type="scientific">Candidatus Berkelbacteria bacterium Gr01-1014_85</name>
    <dbReference type="NCBI Taxonomy" id="2017150"/>
    <lineage>
        <taxon>Bacteria</taxon>
        <taxon>Candidatus Berkelbacteria</taxon>
    </lineage>
</organism>
<keyword evidence="17" id="KW-0132">Cell division</keyword>
<sequence length="133" mass="14249">GIGSGGWLGLGFGQSRQKFLYLPQAHTDSIFVIMTEELGFLRVSLILLAFLFLAWRGLAIARRAPDLFGRLIATGITIWIVFETFVNVGAALNLLPVTGVTLPFISGGGTSLVVTLAAIGVLLNISKFQEGRD</sequence>
<dbReference type="Proteomes" id="UP000316253">
    <property type="component" value="Unassembled WGS sequence"/>
</dbReference>
<dbReference type="InterPro" id="IPR001182">
    <property type="entry name" value="FtsW/RodA"/>
</dbReference>
<evidence type="ECO:0000256" key="16">
    <source>
        <dbReference type="SAM" id="Phobius"/>
    </source>
</evidence>
<keyword evidence="8 16" id="KW-0472">Membrane</keyword>
<dbReference type="GO" id="GO:0009252">
    <property type="term" value="P:peptidoglycan biosynthetic process"/>
    <property type="evidence" value="ECO:0007669"/>
    <property type="project" value="UniProtKB-KW"/>
</dbReference>
<reference evidence="17 18" key="1">
    <citation type="submission" date="2017-08" db="EMBL/GenBank/DDBJ databases">
        <title>Mechanisms for carbon and nitrogen cycling indicate functional differentiation within the Candidate Phyla Radiation.</title>
        <authorList>
            <person name="Danczak R.E."/>
            <person name="Johnston M.D."/>
            <person name="Kenah C."/>
            <person name="Slattery M."/>
            <person name="Wrighton K.C."/>
            <person name="Wilkins M.J."/>
        </authorList>
    </citation>
    <scope>NUCLEOTIDE SEQUENCE [LARGE SCALE GENOMIC DNA]</scope>
    <source>
        <strain evidence="17">Gr01-1014_85</strain>
    </source>
</reference>
<evidence type="ECO:0000256" key="4">
    <source>
        <dbReference type="ARBA" id="ARBA00022692"/>
    </source>
</evidence>
<evidence type="ECO:0000256" key="5">
    <source>
        <dbReference type="ARBA" id="ARBA00022960"/>
    </source>
</evidence>
<dbReference type="GO" id="GO:0051301">
    <property type="term" value="P:cell division"/>
    <property type="evidence" value="ECO:0007669"/>
    <property type="project" value="UniProtKB-KW"/>
</dbReference>
<keyword evidence="4 16" id="KW-0812">Transmembrane</keyword>
<dbReference type="EC" id="2.4.99.28" evidence="14"/>
<evidence type="ECO:0000256" key="8">
    <source>
        <dbReference type="ARBA" id="ARBA00023136"/>
    </source>
</evidence>
<keyword evidence="6" id="KW-0573">Peptidoglycan synthesis</keyword>
<evidence type="ECO:0000313" key="18">
    <source>
        <dbReference type="Proteomes" id="UP000316253"/>
    </source>
</evidence>
<dbReference type="EMBL" id="VMFD01000048">
    <property type="protein sequence ID" value="TSC65338.1"/>
    <property type="molecule type" value="Genomic_DNA"/>
</dbReference>
<keyword evidence="3" id="KW-0808">Transferase</keyword>
<accession>A0A554JAF1</accession>
<evidence type="ECO:0000256" key="6">
    <source>
        <dbReference type="ARBA" id="ARBA00022984"/>
    </source>
</evidence>
<keyword evidence="7 16" id="KW-1133">Transmembrane helix</keyword>
<evidence type="ECO:0000256" key="9">
    <source>
        <dbReference type="ARBA" id="ARBA00032370"/>
    </source>
</evidence>
<comment type="similarity">
    <text evidence="11">Belongs to the SEDS family. FtsW subfamily.</text>
</comment>
<dbReference type="GO" id="GO:0008955">
    <property type="term" value="F:peptidoglycan glycosyltransferase activity"/>
    <property type="evidence" value="ECO:0007669"/>
    <property type="project" value="UniProtKB-EC"/>
</dbReference>